<evidence type="ECO:0000259" key="6">
    <source>
        <dbReference type="Pfam" id="PF09368"/>
    </source>
</evidence>
<feature type="region of interest" description="Disordered" evidence="5">
    <location>
        <begin position="391"/>
        <end position="442"/>
    </location>
</feature>
<feature type="compositionally biased region" description="Basic residues" evidence="5">
    <location>
        <begin position="329"/>
        <end position="342"/>
    </location>
</feature>
<feature type="compositionally biased region" description="Polar residues" evidence="5">
    <location>
        <begin position="395"/>
        <end position="406"/>
    </location>
</feature>
<name>A0A137PAA4_CONC2</name>
<dbReference type="InterPro" id="IPR018972">
    <property type="entry name" value="Sas10_C_dom"/>
</dbReference>
<dbReference type="Pfam" id="PF09368">
    <property type="entry name" value="Sas10"/>
    <property type="match status" value="1"/>
</dbReference>
<feature type="region of interest" description="Disordered" evidence="5">
    <location>
        <begin position="318"/>
        <end position="358"/>
    </location>
</feature>
<feature type="compositionally biased region" description="Acidic residues" evidence="5">
    <location>
        <begin position="57"/>
        <end position="70"/>
    </location>
</feature>
<proteinExistence type="inferred from homology"/>
<dbReference type="InterPro" id="IPR007146">
    <property type="entry name" value="Sas10/Utp3/C1D"/>
</dbReference>
<evidence type="ECO:0000256" key="5">
    <source>
        <dbReference type="SAM" id="MobiDB-lite"/>
    </source>
</evidence>
<dbReference type="EMBL" id="KQ964464">
    <property type="protein sequence ID" value="KXN71928.1"/>
    <property type="molecule type" value="Genomic_DNA"/>
</dbReference>
<dbReference type="GO" id="GO:0000462">
    <property type="term" value="P:maturation of SSU-rRNA from tricistronic rRNA transcript (SSU-rRNA, 5.8S rRNA, LSU-rRNA)"/>
    <property type="evidence" value="ECO:0007669"/>
    <property type="project" value="TreeGrafter"/>
</dbReference>
<feature type="region of interest" description="Disordered" evidence="5">
    <location>
        <begin position="485"/>
        <end position="554"/>
    </location>
</feature>
<keyword evidence="8" id="KW-1185">Reference proteome</keyword>
<feature type="compositionally biased region" description="Acidic residues" evidence="5">
    <location>
        <begin position="80"/>
        <end position="94"/>
    </location>
</feature>
<feature type="compositionally biased region" description="Basic residues" evidence="5">
    <location>
        <begin position="422"/>
        <end position="432"/>
    </location>
</feature>
<keyword evidence="4" id="KW-0539">Nucleus</keyword>
<evidence type="ECO:0000313" key="8">
    <source>
        <dbReference type="Proteomes" id="UP000070444"/>
    </source>
</evidence>
<dbReference type="OrthoDB" id="1924577at2759"/>
<feature type="compositionally biased region" description="Basic and acidic residues" evidence="5">
    <location>
        <begin position="407"/>
        <end position="421"/>
    </location>
</feature>
<evidence type="ECO:0000256" key="3">
    <source>
        <dbReference type="ARBA" id="ARBA00022553"/>
    </source>
</evidence>
<dbReference type="GO" id="GO:0032040">
    <property type="term" value="C:small-subunit processome"/>
    <property type="evidence" value="ECO:0007669"/>
    <property type="project" value="TreeGrafter"/>
</dbReference>
<comment type="similarity">
    <text evidence="2">Belongs to the SAS10 family.</text>
</comment>
<gene>
    <name evidence="7" type="ORF">CONCODRAFT_78092</name>
</gene>
<feature type="region of interest" description="Disordered" evidence="5">
    <location>
        <begin position="1"/>
        <end position="131"/>
    </location>
</feature>
<dbReference type="Pfam" id="PF04000">
    <property type="entry name" value="Sas10_Utp3"/>
    <property type="match status" value="1"/>
</dbReference>
<dbReference type="STRING" id="796925.A0A137PAA4"/>
<sequence>MGRKRHNRKSGGAGPNQPHRDIQDLSGHVALGNTWDEMEHGSEDEYFESRQPQLDQESSEPEDYEEDAEEVMGFKHNVDSDDDEEEAEEEDEEDTWGHKRSAYYDGDDVNEDEDAKLEEEEAMRLQKKRTEAMEEADFVDFSIGSLGKNFAQSQNEEEDNQLIAQLNEQLEMVDFAEDQEEITKVQPTADSEDPWQQLEEASPEVIELMAQLKDKEEFLSKSMQPVINRIRGLNKKPSFINQNPLLRHFTLKYELFLCYIANVAYYLSLKAQQVPNATEHPVLETLVELNTLVDALEQSEDPSIDLCELVTEEIERLENEKELNAQPKAKAKKPKKAKKAKSPPKVARPDEDYGSDLDLDDYMLDNIRLSPEPKAPKKSGESSLASLRKKLNKGKNANNTQSSSDFNDPKFLDELDAEDKKLKKRSLKHHASHINQLISKRARIPKYSGDVDLPYRDPNNRRISASASAGMDDDYSDNIDLFNKKAKQEKPQRVPVNKEPSVFDNPDQVEEGQKRLASYKILKNKGLTPRRKKEQRNPRVKNRKKFEKASKKLGSITRLVKKPTGSYGGELTGIKTHLSRSTKF</sequence>
<evidence type="ECO:0000256" key="2">
    <source>
        <dbReference type="ARBA" id="ARBA00010979"/>
    </source>
</evidence>
<evidence type="ECO:0000256" key="1">
    <source>
        <dbReference type="ARBA" id="ARBA00004123"/>
    </source>
</evidence>
<dbReference type="AlphaFoldDB" id="A0A137PAA4"/>
<organism evidence="7 8">
    <name type="scientific">Conidiobolus coronatus (strain ATCC 28846 / CBS 209.66 / NRRL 28638)</name>
    <name type="common">Delacroixia coronata</name>
    <dbReference type="NCBI Taxonomy" id="796925"/>
    <lineage>
        <taxon>Eukaryota</taxon>
        <taxon>Fungi</taxon>
        <taxon>Fungi incertae sedis</taxon>
        <taxon>Zoopagomycota</taxon>
        <taxon>Entomophthoromycotina</taxon>
        <taxon>Entomophthoromycetes</taxon>
        <taxon>Entomophthorales</taxon>
        <taxon>Ancylistaceae</taxon>
        <taxon>Conidiobolus</taxon>
    </lineage>
</organism>
<feature type="compositionally biased region" description="Basic and acidic residues" evidence="5">
    <location>
        <begin position="122"/>
        <end position="131"/>
    </location>
</feature>
<comment type="subcellular location">
    <subcellularLocation>
        <location evidence="1">Nucleus</location>
    </subcellularLocation>
</comment>
<feature type="compositionally biased region" description="Acidic residues" evidence="5">
    <location>
        <begin position="105"/>
        <end position="121"/>
    </location>
</feature>
<protein>
    <recommendedName>
        <fullName evidence="6">Sas10 C-terminal domain-containing protein</fullName>
    </recommendedName>
</protein>
<dbReference type="OMA" id="EEYIRPQ"/>
<dbReference type="Proteomes" id="UP000070444">
    <property type="component" value="Unassembled WGS sequence"/>
</dbReference>
<dbReference type="PANTHER" id="PTHR13237">
    <property type="entry name" value="SOMETHING ABOUT SILENCING PROTEIN 10-RELATED"/>
    <property type="match status" value="1"/>
</dbReference>
<reference evidence="7 8" key="1">
    <citation type="journal article" date="2015" name="Genome Biol. Evol.">
        <title>Phylogenomic analyses indicate that early fungi evolved digesting cell walls of algal ancestors of land plants.</title>
        <authorList>
            <person name="Chang Y."/>
            <person name="Wang S."/>
            <person name="Sekimoto S."/>
            <person name="Aerts A.L."/>
            <person name="Choi C."/>
            <person name="Clum A."/>
            <person name="LaButti K.M."/>
            <person name="Lindquist E.A."/>
            <person name="Yee Ngan C."/>
            <person name="Ohm R.A."/>
            <person name="Salamov A.A."/>
            <person name="Grigoriev I.V."/>
            <person name="Spatafora J.W."/>
            <person name="Berbee M.L."/>
        </authorList>
    </citation>
    <scope>NUCLEOTIDE SEQUENCE [LARGE SCALE GENOMIC DNA]</scope>
    <source>
        <strain evidence="7 8">NRRL 28638</strain>
    </source>
</reference>
<keyword evidence="3" id="KW-0597">Phosphoprotein</keyword>
<evidence type="ECO:0000256" key="4">
    <source>
        <dbReference type="ARBA" id="ARBA00023242"/>
    </source>
</evidence>
<accession>A0A137PAA4</accession>
<feature type="domain" description="Sas10 C-terminal" evidence="6">
    <location>
        <begin position="512"/>
        <end position="584"/>
    </location>
</feature>
<feature type="compositionally biased region" description="Basic residues" evidence="5">
    <location>
        <begin position="528"/>
        <end position="546"/>
    </location>
</feature>
<evidence type="ECO:0000313" key="7">
    <source>
        <dbReference type="EMBL" id="KXN71928.1"/>
    </source>
</evidence>
<dbReference type="PANTHER" id="PTHR13237:SF8">
    <property type="entry name" value="SOMETHING ABOUT SILENCING PROTEIN 10"/>
    <property type="match status" value="1"/>
</dbReference>